<dbReference type="GO" id="GO:0003700">
    <property type="term" value="F:DNA-binding transcription factor activity"/>
    <property type="evidence" value="ECO:0007669"/>
    <property type="project" value="InterPro"/>
</dbReference>
<dbReference type="GO" id="GO:0045892">
    <property type="term" value="P:negative regulation of DNA-templated transcription"/>
    <property type="evidence" value="ECO:0007669"/>
    <property type="project" value="TreeGrafter"/>
</dbReference>
<keyword evidence="6" id="KW-0804">Transcription</keyword>
<proteinExistence type="inferred from homology"/>
<dbReference type="AlphaFoldDB" id="A0A2K4ZIK0"/>
<dbReference type="GO" id="GO:1900376">
    <property type="term" value="P:regulation of secondary metabolite biosynthetic process"/>
    <property type="evidence" value="ECO:0007669"/>
    <property type="project" value="TreeGrafter"/>
</dbReference>
<gene>
    <name evidence="9" type="primary">zur</name>
    <name evidence="9" type="ORF">AMURIS_02956</name>
</gene>
<evidence type="ECO:0000256" key="5">
    <source>
        <dbReference type="ARBA" id="ARBA00023125"/>
    </source>
</evidence>
<evidence type="ECO:0000313" key="9">
    <source>
        <dbReference type="EMBL" id="SOY30232.1"/>
    </source>
</evidence>
<reference evidence="9 10" key="1">
    <citation type="submission" date="2018-01" db="EMBL/GenBank/DDBJ databases">
        <authorList>
            <person name="Gaut B.S."/>
            <person name="Morton B.R."/>
            <person name="Clegg M.T."/>
            <person name="Duvall M.R."/>
        </authorList>
    </citation>
    <scope>NUCLEOTIDE SEQUENCE [LARGE SCALE GENOMIC DNA]</scope>
    <source>
        <strain evidence="9">GP69</strain>
    </source>
</reference>
<comment type="similarity">
    <text evidence="1">Belongs to the Fur family.</text>
</comment>
<comment type="cofactor">
    <cofactor evidence="7">
        <name>Zn(2+)</name>
        <dbReference type="ChEBI" id="CHEBI:29105"/>
    </cofactor>
    <text evidence="7">Binds 1 zinc ion per subunit.</text>
</comment>
<dbReference type="GO" id="GO:0000976">
    <property type="term" value="F:transcription cis-regulatory region binding"/>
    <property type="evidence" value="ECO:0007669"/>
    <property type="project" value="TreeGrafter"/>
</dbReference>
<dbReference type="Proteomes" id="UP000236311">
    <property type="component" value="Unassembled WGS sequence"/>
</dbReference>
<dbReference type="Gene3D" id="3.30.1490.190">
    <property type="match status" value="1"/>
</dbReference>
<feature type="binding site" evidence="8">
    <location>
        <position position="125"/>
    </location>
    <ligand>
        <name>Fe cation</name>
        <dbReference type="ChEBI" id="CHEBI:24875"/>
    </ligand>
</feature>
<evidence type="ECO:0000256" key="7">
    <source>
        <dbReference type="PIRSR" id="PIRSR602481-1"/>
    </source>
</evidence>
<keyword evidence="3 7" id="KW-0862">Zinc</keyword>
<comment type="cofactor">
    <cofactor evidence="8">
        <name>Mn(2+)</name>
        <dbReference type="ChEBI" id="CHEBI:29035"/>
    </cofactor>
    <cofactor evidence="8">
        <name>Fe(2+)</name>
        <dbReference type="ChEBI" id="CHEBI:29033"/>
    </cofactor>
    <text evidence="8">Binds 1 Mn(2+) or Fe(2+) ion per subunit.</text>
</comment>
<dbReference type="RefSeq" id="WP_172455139.1">
    <property type="nucleotide sequence ID" value="NZ_JANJZD010000013.1"/>
</dbReference>
<keyword evidence="10" id="KW-1185">Reference proteome</keyword>
<dbReference type="GO" id="GO:0008270">
    <property type="term" value="F:zinc ion binding"/>
    <property type="evidence" value="ECO:0007669"/>
    <property type="project" value="TreeGrafter"/>
</dbReference>
<keyword evidence="2" id="KW-0678">Repressor</keyword>
<feature type="binding site" evidence="7">
    <location>
        <position position="136"/>
    </location>
    <ligand>
        <name>Zn(2+)</name>
        <dbReference type="ChEBI" id="CHEBI:29105"/>
    </ligand>
</feature>
<dbReference type="InterPro" id="IPR036388">
    <property type="entry name" value="WH-like_DNA-bd_sf"/>
</dbReference>
<dbReference type="SUPFAM" id="SSF46785">
    <property type="entry name" value="Winged helix' DNA-binding domain"/>
    <property type="match status" value="1"/>
</dbReference>
<dbReference type="InterPro" id="IPR002481">
    <property type="entry name" value="FUR"/>
</dbReference>
<sequence>MIKTREIEYPQGIKWTKQRKSVYGILWEAKEPLSAAQIYHRVERKSQGEEYAVSTIYRILAAFEEKGLVEKTAWMEDGTTVYELKRDEHTHYAVCLECHKRVPLQSCPFTHLHLEETEGFTVTGHKLELYGYCRACRKMEPDVEN</sequence>
<keyword evidence="5" id="KW-0238">DNA-binding</keyword>
<accession>A0A2K4ZIK0</accession>
<keyword evidence="4" id="KW-0805">Transcription regulation</keyword>
<dbReference type="Pfam" id="PF01475">
    <property type="entry name" value="FUR"/>
    <property type="match status" value="1"/>
</dbReference>
<evidence type="ECO:0000256" key="2">
    <source>
        <dbReference type="ARBA" id="ARBA00022491"/>
    </source>
</evidence>
<evidence type="ECO:0000256" key="3">
    <source>
        <dbReference type="ARBA" id="ARBA00022833"/>
    </source>
</evidence>
<evidence type="ECO:0000256" key="1">
    <source>
        <dbReference type="ARBA" id="ARBA00007957"/>
    </source>
</evidence>
<dbReference type="PANTHER" id="PTHR33202:SF8">
    <property type="entry name" value="PEROXIDE-RESPONSIVE REPRESSOR PERR"/>
    <property type="match status" value="1"/>
</dbReference>
<keyword evidence="8" id="KW-0408">Iron</keyword>
<feature type="binding site" evidence="7">
    <location>
        <position position="98"/>
    </location>
    <ligand>
        <name>Zn(2+)</name>
        <dbReference type="ChEBI" id="CHEBI:29105"/>
    </ligand>
</feature>
<evidence type="ECO:0000256" key="8">
    <source>
        <dbReference type="PIRSR" id="PIRSR602481-2"/>
    </source>
</evidence>
<dbReference type="InterPro" id="IPR036390">
    <property type="entry name" value="WH_DNA-bd_sf"/>
</dbReference>
<organism evidence="9 10">
    <name type="scientific">Acetatifactor muris</name>
    <dbReference type="NCBI Taxonomy" id="879566"/>
    <lineage>
        <taxon>Bacteria</taxon>
        <taxon>Bacillati</taxon>
        <taxon>Bacillota</taxon>
        <taxon>Clostridia</taxon>
        <taxon>Lachnospirales</taxon>
        <taxon>Lachnospiraceae</taxon>
        <taxon>Acetatifactor</taxon>
    </lineage>
</organism>
<evidence type="ECO:0000256" key="6">
    <source>
        <dbReference type="ARBA" id="ARBA00023163"/>
    </source>
</evidence>
<feature type="binding site" evidence="7">
    <location>
        <position position="95"/>
    </location>
    <ligand>
        <name>Zn(2+)</name>
        <dbReference type="ChEBI" id="CHEBI:29105"/>
    </ligand>
</feature>
<dbReference type="InterPro" id="IPR043135">
    <property type="entry name" value="Fur_C"/>
</dbReference>
<feature type="binding site" evidence="8">
    <location>
        <position position="89"/>
    </location>
    <ligand>
        <name>Fe cation</name>
        <dbReference type="ChEBI" id="CHEBI:24875"/>
    </ligand>
</feature>
<evidence type="ECO:0000313" key="10">
    <source>
        <dbReference type="Proteomes" id="UP000236311"/>
    </source>
</evidence>
<dbReference type="Gene3D" id="1.10.10.10">
    <property type="entry name" value="Winged helix-like DNA-binding domain superfamily/Winged helix DNA-binding domain"/>
    <property type="match status" value="1"/>
</dbReference>
<protein>
    <submittedName>
        <fullName evidence="9">Zinc-specific metallo-regulatory protein</fullName>
    </submittedName>
</protein>
<evidence type="ECO:0000256" key="4">
    <source>
        <dbReference type="ARBA" id="ARBA00023015"/>
    </source>
</evidence>
<name>A0A2K4ZIK0_9FIRM</name>
<dbReference type="EMBL" id="OFSM01000014">
    <property type="protein sequence ID" value="SOY30232.1"/>
    <property type="molecule type" value="Genomic_DNA"/>
</dbReference>
<dbReference type="PANTHER" id="PTHR33202">
    <property type="entry name" value="ZINC UPTAKE REGULATION PROTEIN"/>
    <property type="match status" value="1"/>
</dbReference>
<keyword evidence="7" id="KW-0479">Metal-binding</keyword>
<feature type="binding site" evidence="7">
    <location>
        <position position="133"/>
    </location>
    <ligand>
        <name>Zn(2+)</name>
        <dbReference type="ChEBI" id="CHEBI:29105"/>
    </ligand>
</feature>
<dbReference type="CDD" id="cd07153">
    <property type="entry name" value="Fur_like"/>
    <property type="match status" value="1"/>
</dbReference>